<evidence type="ECO:0000313" key="5">
    <source>
        <dbReference type="Proteomes" id="UP001217089"/>
    </source>
</evidence>
<protein>
    <recommendedName>
        <fullName evidence="3">SH3 domain-containing protein</fullName>
    </recommendedName>
</protein>
<accession>A0ABQ9EJT2</accession>
<dbReference type="EMBL" id="JARBDR010000813">
    <property type="protein sequence ID" value="KAJ8305450.1"/>
    <property type="molecule type" value="Genomic_DNA"/>
</dbReference>
<dbReference type="InterPro" id="IPR001452">
    <property type="entry name" value="SH3_domain"/>
</dbReference>
<dbReference type="SUPFAM" id="SSF50044">
    <property type="entry name" value="SH3-domain"/>
    <property type="match status" value="1"/>
</dbReference>
<evidence type="ECO:0000256" key="2">
    <source>
        <dbReference type="PROSITE-ProRule" id="PRU00192"/>
    </source>
</evidence>
<evidence type="ECO:0000259" key="3">
    <source>
        <dbReference type="PROSITE" id="PS50002"/>
    </source>
</evidence>
<comment type="caution">
    <text evidence="4">The sequence shown here is derived from an EMBL/GenBank/DDBJ whole genome shotgun (WGS) entry which is preliminary data.</text>
</comment>
<sequence>MSNMSSDVYVYEALHTYKPQEEEGEDFIPLDKKDILEVKCPITGEVDPKNPQTWLKGTNITKNKTGYFPGNFVRFVEIKSVVDTEAKMNTEDSSGNEDQEMESEAPNILNVLTHARNRYRSSCNIPDTGPLVTFQIQASCNIPDTGPLVTFQIQASCNIPDTGPLIPVVVGRHDRVRHDLNVTAINEYVVSEALLLSNFKDIKKSSPQDLVFCSLFGIDLKKYKNRLKKETFTRIIRTCNFSLIPVDDGLEPITFDIAVSVVRTCNFSLIPVDDVLFIDIYVIIMSDHKSSGLVKLRILPNGLLEPTCKMPNLTYSKSQQYIFLPITYFNDGVFLIILKYESKDNYKTTLSISRIKPQHHITDNPKVTTEYQGSTILLPLVYNKWINTEKKLIS</sequence>
<name>A0ABQ9EJT2_TEGGR</name>
<proteinExistence type="predicted"/>
<keyword evidence="1 2" id="KW-0728">SH3 domain</keyword>
<dbReference type="Gene3D" id="2.30.30.40">
    <property type="entry name" value="SH3 Domains"/>
    <property type="match status" value="1"/>
</dbReference>
<dbReference type="PROSITE" id="PS50002">
    <property type="entry name" value="SH3"/>
    <property type="match status" value="1"/>
</dbReference>
<evidence type="ECO:0000313" key="4">
    <source>
        <dbReference type="EMBL" id="KAJ8305450.1"/>
    </source>
</evidence>
<dbReference type="SMART" id="SM00326">
    <property type="entry name" value="SH3"/>
    <property type="match status" value="1"/>
</dbReference>
<gene>
    <name evidence="4" type="ORF">KUTeg_015995</name>
</gene>
<dbReference type="InterPro" id="IPR036028">
    <property type="entry name" value="SH3-like_dom_sf"/>
</dbReference>
<feature type="domain" description="SH3" evidence="3">
    <location>
        <begin position="6"/>
        <end position="78"/>
    </location>
</feature>
<dbReference type="Proteomes" id="UP001217089">
    <property type="component" value="Unassembled WGS sequence"/>
</dbReference>
<organism evidence="4 5">
    <name type="scientific">Tegillarca granosa</name>
    <name type="common">Malaysian cockle</name>
    <name type="synonym">Anadara granosa</name>
    <dbReference type="NCBI Taxonomy" id="220873"/>
    <lineage>
        <taxon>Eukaryota</taxon>
        <taxon>Metazoa</taxon>
        <taxon>Spiralia</taxon>
        <taxon>Lophotrochozoa</taxon>
        <taxon>Mollusca</taxon>
        <taxon>Bivalvia</taxon>
        <taxon>Autobranchia</taxon>
        <taxon>Pteriomorphia</taxon>
        <taxon>Arcoida</taxon>
        <taxon>Arcoidea</taxon>
        <taxon>Arcidae</taxon>
        <taxon>Tegillarca</taxon>
    </lineage>
</organism>
<keyword evidence="5" id="KW-1185">Reference proteome</keyword>
<evidence type="ECO:0000256" key="1">
    <source>
        <dbReference type="ARBA" id="ARBA00022443"/>
    </source>
</evidence>
<reference evidence="4 5" key="1">
    <citation type="submission" date="2022-12" db="EMBL/GenBank/DDBJ databases">
        <title>Chromosome-level genome of Tegillarca granosa.</title>
        <authorList>
            <person name="Kim J."/>
        </authorList>
    </citation>
    <scope>NUCLEOTIDE SEQUENCE [LARGE SCALE GENOMIC DNA]</scope>
    <source>
        <strain evidence="4">Teg-2019</strain>
        <tissue evidence="4">Adductor muscle</tissue>
    </source>
</reference>